<evidence type="ECO:0000313" key="4">
    <source>
        <dbReference type="EMBL" id="MDF2255939.1"/>
    </source>
</evidence>
<dbReference type="PANTHER" id="PTHR34408">
    <property type="entry name" value="FAMILY PROTEIN, PUTATIVE-RELATED"/>
    <property type="match status" value="1"/>
</dbReference>
<organism evidence="4 5">
    <name type="scientific">Streptantibioticus ferralitis</name>
    <dbReference type="NCBI Taxonomy" id="236510"/>
    <lineage>
        <taxon>Bacteria</taxon>
        <taxon>Bacillati</taxon>
        <taxon>Actinomycetota</taxon>
        <taxon>Actinomycetes</taxon>
        <taxon>Kitasatosporales</taxon>
        <taxon>Streptomycetaceae</taxon>
        <taxon>Streptantibioticus</taxon>
    </lineage>
</organism>
<protein>
    <submittedName>
        <fullName evidence="4">SH3 domain-containing protein</fullName>
    </submittedName>
</protein>
<evidence type="ECO:0000256" key="2">
    <source>
        <dbReference type="SAM" id="SignalP"/>
    </source>
</evidence>
<keyword evidence="2" id="KW-0732">Signal</keyword>
<feature type="compositionally biased region" description="Basic and acidic residues" evidence="1">
    <location>
        <begin position="52"/>
        <end position="66"/>
    </location>
</feature>
<accession>A0ABT5YWW5</accession>
<dbReference type="RefSeq" id="WP_275811379.1">
    <property type="nucleotide sequence ID" value="NZ_BAAANM010000018.1"/>
</dbReference>
<feature type="compositionally biased region" description="Low complexity" evidence="1">
    <location>
        <begin position="28"/>
        <end position="38"/>
    </location>
</feature>
<sequence length="266" mass="29733">MSPYAQHIKITLAAASAILAAASVAPAAAQEHPAPANTAHHDPHNQHQHHGDHRDHDGRHHQPDHNGHHHFQGRIIAHGGLNVRKQPTTHSHIIGLNPEGSLVTIRCKVNGEWINGNPRWYMLADKTHGWSAARYIRNVGPAPDWCLDRNDRRNQPNHNQHHYFQGRIIAHGGLNVRKQPTTHSHIIGLNPEGSLVTIRCKVNGEWINGNPRWYKLADKTHGWSAARYIRNVGRAPDWCLDHNEHGQGNHEHGGHGNGEHGHHGHS</sequence>
<dbReference type="EMBL" id="JARHTQ010000005">
    <property type="protein sequence ID" value="MDF2255939.1"/>
    <property type="molecule type" value="Genomic_DNA"/>
</dbReference>
<dbReference type="Proteomes" id="UP001220022">
    <property type="component" value="Unassembled WGS sequence"/>
</dbReference>
<comment type="caution">
    <text evidence="4">The sequence shown here is derived from an EMBL/GenBank/DDBJ whole genome shotgun (WGS) entry which is preliminary data.</text>
</comment>
<dbReference type="PANTHER" id="PTHR34408:SF1">
    <property type="entry name" value="GLYCOSYL HYDROLASE FAMILY 19 DOMAIN-CONTAINING PROTEIN HI_1415"/>
    <property type="match status" value="1"/>
</dbReference>
<feature type="chain" id="PRO_5045407676" evidence="2">
    <location>
        <begin position="28"/>
        <end position="266"/>
    </location>
</feature>
<gene>
    <name evidence="4" type="ORF">P2L57_09440</name>
</gene>
<reference evidence="4 5" key="1">
    <citation type="submission" date="2023-03" db="EMBL/GenBank/DDBJ databases">
        <title>Draft genome sequence of type strain Streptomyces ferralitis JCM 14344.</title>
        <authorList>
            <person name="Klaysubun C."/>
            <person name="Duangmal K."/>
        </authorList>
    </citation>
    <scope>NUCLEOTIDE SEQUENCE [LARGE SCALE GENOMIC DNA]</scope>
    <source>
        <strain evidence="4 5">JCM 14344</strain>
    </source>
</reference>
<feature type="domain" description="SH3b" evidence="3">
    <location>
        <begin position="172"/>
        <end position="229"/>
    </location>
</feature>
<dbReference type="InterPro" id="IPR052354">
    <property type="entry name" value="Cell_Wall_Dynamics_Protein"/>
</dbReference>
<evidence type="ECO:0000259" key="3">
    <source>
        <dbReference type="Pfam" id="PF08239"/>
    </source>
</evidence>
<dbReference type="Pfam" id="PF08239">
    <property type="entry name" value="SH3_3"/>
    <property type="match status" value="1"/>
</dbReference>
<name>A0ABT5YWW5_9ACTN</name>
<feature type="region of interest" description="Disordered" evidence="1">
    <location>
        <begin position="243"/>
        <end position="266"/>
    </location>
</feature>
<dbReference type="Gene3D" id="2.30.30.40">
    <property type="entry name" value="SH3 Domains"/>
    <property type="match status" value="2"/>
</dbReference>
<feature type="signal peptide" evidence="2">
    <location>
        <begin position="1"/>
        <end position="27"/>
    </location>
</feature>
<evidence type="ECO:0000256" key="1">
    <source>
        <dbReference type="SAM" id="MobiDB-lite"/>
    </source>
</evidence>
<proteinExistence type="predicted"/>
<dbReference type="InterPro" id="IPR003646">
    <property type="entry name" value="SH3-like_bac-type"/>
</dbReference>
<evidence type="ECO:0000313" key="5">
    <source>
        <dbReference type="Proteomes" id="UP001220022"/>
    </source>
</evidence>
<feature type="region of interest" description="Disordered" evidence="1">
    <location>
        <begin position="28"/>
        <end position="71"/>
    </location>
</feature>
<keyword evidence="5" id="KW-1185">Reference proteome</keyword>